<dbReference type="InterPro" id="IPR000648">
    <property type="entry name" value="Oxysterol-bd"/>
</dbReference>
<feature type="compositionally biased region" description="Basic and acidic residues" evidence="5">
    <location>
        <begin position="653"/>
        <end position="676"/>
    </location>
</feature>
<keyword evidence="4" id="KW-0446">Lipid-binding</keyword>
<dbReference type="InterPro" id="IPR001849">
    <property type="entry name" value="PH_domain"/>
</dbReference>
<organism evidence="7 8">
    <name type="scientific">Stylosanthes scabra</name>
    <dbReference type="NCBI Taxonomy" id="79078"/>
    <lineage>
        <taxon>Eukaryota</taxon>
        <taxon>Viridiplantae</taxon>
        <taxon>Streptophyta</taxon>
        <taxon>Embryophyta</taxon>
        <taxon>Tracheophyta</taxon>
        <taxon>Spermatophyta</taxon>
        <taxon>Magnoliopsida</taxon>
        <taxon>eudicotyledons</taxon>
        <taxon>Gunneridae</taxon>
        <taxon>Pentapetalae</taxon>
        <taxon>rosids</taxon>
        <taxon>fabids</taxon>
        <taxon>Fabales</taxon>
        <taxon>Fabaceae</taxon>
        <taxon>Papilionoideae</taxon>
        <taxon>50 kb inversion clade</taxon>
        <taxon>dalbergioids sensu lato</taxon>
        <taxon>Dalbergieae</taxon>
        <taxon>Pterocarpus clade</taxon>
        <taxon>Stylosanthes</taxon>
    </lineage>
</organism>
<keyword evidence="3" id="KW-0445">Lipid transport</keyword>
<dbReference type="InterPro" id="IPR011993">
    <property type="entry name" value="PH-like_dom_sf"/>
</dbReference>
<dbReference type="InterPro" id="IPR037239">
    <property type="entry name" value="OSBP_sf"/>
</dbReference>
<dbReference type="SUPFAM" id="SSF50729">
    <property type="entry name" value="PH domain-like"/>
    <property type="match status" value="1"/>
</dbReference>
<dbReference type="Gene3D" id="2.40.160.120">
    <property type="match status" value="1"/>
</dbReference>
<dbReference type="PANTHER" id="PTHR10972:SF171">
    <property type="entry name" value="OSBP(OXYSTEROL-BINDING PROTEIN)-RELATED PROTEIN 1C"/>
    <property type="match status" value="1"/>
</dbReference>
<keyword evidence="8" id="KW-1185">Reference proteome</keyword>
<gene>
    <name evidence="7" type="ORF">PIB30_053160</name>
</gene>
<sequence>MLSSRNHQENPAAEQPSSAPPPRTTFRSLSSVGSSSAAASVGRSVKRSLSAFARFPRQQQGGGTAREAVLNDVVGNGISGILHKWVNYGRGWRARWFVLHDGVLSYYKIHGNDKLVLNGDVENDSKVIGEDSLRRINSHRHCPSRHRKPVSEMHLTVCSIKENKNDERRFTISTGTKKRLHLRAESRDDRAIWVRAIMAVKEMYPRLSNKEIMAPVASVADSTSKLRQRLVQEGVNEAAIRGCEDIMGAEVLYLRKQIVALKHKQLMLIDTLRHLETEKVDLENTLVDDIKSKDDPSYHSSQEKYSDGSVSDSSDDDHNDAFFDSLEFLSISHESDDEDDGSPNESNNCEAKSSTSSVGLFNYPKVERRKKLPEPVEKENGVSLWSIIKENIGKDLTKVCLPVYFNEPISSLQKCCEDMEYSYLLDQAYEWGKTGDSLMRALHVAAFAVSGTLKNKFWGRSIQLDPVGVLTLEFDDGEVFQWSKVTTSIYNLILGKLYCDHYGTMRIQGNRDFSCKIKFKEQSMIDRNPHQRWQHTLYPRVLNPIQLGRIGCQPCGRVDGRTSLFVVRVQGIIEDKNGKTVANIFGKWDESLHYAIGENNKKGGKVCNSSKSNLIWKTNPPPQHQTKHNLTQYAITLNELTRGLQEKLPPTDSRLRPDQRHLENGEHEMANSEKLRLEQRQRQARKLQEKGWKPNWFVKENGSESYIYNGGYWDARENGNWESCPDIFGQITSSSESNSPTS</sequence>
<feature type="region of interest" description="Disordered" evidence="5">
    <location>
        <begin position="1"/>
        <end position="33"/>
    </location>
</feature>
<dbReference type="SMART" id="SM00233">
    <property type="entry name" value="PH"/>
    <property type="match status" value="1"/>
</dbReference>
<keyword evidence="2" id="KW-0813">Transport</keyword>
<evidence type="ECO:0000256" key="5">
    <source>
        <dbReference type="SAM" id="MobiDB-lite"/>
    </source>
</evidence>
<dbReference type="EMBL" id="JASCZI010060807">
    <property type="protein sequence ID" value="MED6136127.1"/>
    <property type="molecule type" value="Genomic_DNA"/>
</dbReference>
<dbReference type="Pfam" id="PF01237">
    <property type="entry name" value="Oxysterol_BP"/>
    <property type="match status" value="3"/>
</dbReference>
<dbReference type="Pfam" id="PF00169">
    <property type="entry name" value="PH"/>
    <property type="match status" value="1"/>
</dbReference>
<comment type="caution">
    <text evidence="7">The sequence shown here is derived from an EMBL/GenBank/DDBJ whole genome shotgun (WGS) entry which is preliminary data.</text>
</comment>
<feature type="domain" description="PH" evidence="6">
    <location>
        <begin position="75"/>
        <end position="202"/>
    </location>
</feature>
<reference evidence="7 8" key="1">
    <citation type="journal article" date="2023" name="Plants (Basel)">
        <title>Bridging the Gap: Combining Genomics and Transcriptomics Approaches to Understand Stylosanthes scabra, an Orphan Legume from the Brazilian Caatinga.</title>
        <authorList>
            <person name="Ferreira-Neto J.R.C."/>
            <person name="da Silva M.D."/>
            <person name="Binneck E."/>
            <person name="de Melo N.F."/>
            <person name="da Silva R.H."/>
            <person name="de Melo A.L.T.M."/>
            <person name="Pandolfi V."/>
            <person name="Bustamante F.O."/>
            <person name="Brasileiro-Vidal A.C."/>
            <person name="Benko-Iseppon A.M."/>
        </authorList>
    </citation>
    <scope>NUCLEOTIDE SEQUENCE [LARGE SCALE GENOMIC DNA]</scope>
    <source>
        <tissue evidence="7">Leaves</tissue>
    </source>
</reference>
<feature type="region of interest" description="Disordered" evidence="5">
    <location>
        <begin position="333"/>
        <end position="356"/>
    </location>
</feature>
<proteinExistence type="predicted"/>
<evidence type="ECO:0000313" key="8">
    <source>
        <dbReference type="Proteomes" id="UP001341840"/>
    </source>
</evidence>
<dbReference type="Gene3D" id="3.30.70.3490">
    <property type="match status" value="1"/>
</dbReference>
<dbReference type="PANTHER" id="PTHR10972">
    <property type="entry name" value="OXYSTEROL-BINDING PROTEIN-RELATED"/>
    <property type="match status" value="1"/>
</dbReference>
<evidence type="ECO:0000256" key="1">
    <source>
        <dbReference type="ARBA" id="ARBA00003361"/>
    </source>
</evidence>
<comment type="function">
    <text evidence="1">May be involved in the transport of sterols.</text>
</comment>
<dbReference type="PROSITE" id="PS50003">
    <property type="entry name" value="PH_DOMAIN"/>
    <property type="match status" value="1"/>
</dbReference>
<feature type="region of interest" description="Disordered" evidence="5">
    <location>
        <begin position="647"/>
        <end position="676"/>
    </location>
</feature>
<feature type="compositionally biased region" description="Basic and acidic residues" evidence="5">
    <location>
        <begin position="290"/>
        <end position="306"/>
    </location>
</feature>
<evidence type="ECO:0000313" key="7">
    <source>
        <dbReference type="EMBL" id="MED6136127.1"/>
    </source>
</evidence>
<dbReference type="Proteomes" id="UP001341840">
    <property type="component" value="Unassembled WGS sequence"/>
</dbReference>
<evidence type="ECO:0000259" key="6">
    <source>
        <dbReference type="PROSITE" id="PS50003"/>
    </source>
</evidence>
<protein>
    <recommendedName>
        <fullName evidence="6">PH domain-containing protein</fullName>
    </recommendedName>
</protein>
<dbReference type="SUPFAM" id="SSF144000">
    <property type="entry name" value="Oxysterol-binding protein-like"/>
    <property type="match status" value="1"/>
</dbReference>
<dbReference type="Gene3D" id="2.30.29.30">
    <property type="entry name" value="Pleckstrin-homology domain (PH domain)/Phosphotyrosine-binding domain (PTB)"/>
    <property type="match status" value="1"/>
</dbReference>
<evidence type="ECO:0000256" key="3">
    <source>
        <dbReference type="ARBA" id="ARBA00023055"/>
    </source>
</evidence>
<feature type="compositionally biased region" description="Polar residues" evidence="5">
    <location>
        <begin position="343"/>
        <end position="356"/>
    </location>
</feature>
<evidence type="ECO:0000256" key="4">
    <source>
        <dbReference type="ARBA" id="ARBA00023121"/>
    </source>
</evidence>
<evidence type="ECO:0000256" key="2">
    <source>
        <dbReference type="ARBA" id="ARBA00022448"/>
    </source>
</evidence>
<name>A0ABU6SIC8_9FABA</name>
<feature type="region of interest" description="Disordered" evidence="5">
    <location>
        <begin position="290"/>
        <end position="316"/>
    </location>
</feature>
<accession>A0ABU6SIC8</accession>